<reference evidence="1 2" key="1">
    <citation type="journal article" date="2016" name="Sci. Rep.">
        <title>Penicillium arizonense, a new, genome sequenced fungal species, reveals a high chemical diversity in secreted metabolites.</title>
        <authorList>
            <person name="Grijseels S."/>
            <person name="Nielsen J.C."/>
            <person name="Randelovic M."/>
            <person name="Nielsen J."/>
            <person name="Nielsen K.F."/>
            <person name="Workman M."/>
            <person name="Frisvad J.C."/>
        </authorList>
    </citation>
    <scope>NUCLEOTIDE SEQUENCE [LARGE SCALE GENOMIC DNA]</scope>
    <source>
        <strain evidence="1 2">CBS 141311</strain>
    </source>
</reference>
<evidence type="ECO:0000313" key="1">
    <source>
        <dbReference type="EMBL" id="OGE57123.1"/>
    </source>
</evidence>
<evidence type="ECO:0000313" key="2">
    <source>
        <dbReference type="Proteomes" id="UP000177622"/>
    </source>
</evidence>
<name>A0A1F5LVD4_PENAI</name>
<organism evidence="1 2">
    <name type="scientific">Penicillium arizonense</name>
    <dbReference type="NCBI Taxonomy" id="1835702"/>
    <lineage>
        <taxon>Eukaryota</taxon>
        <taxon>Fungi</taxon>
        <taxon>Dikarya</taxon>
        <taxon>Ascomycota</taxon>
        <taxon>Pezizomycotina</taxon>
        <taxon>Eurotiomycetes</taxon>
        <taxon>Eurotiomycetidae</taxon>
        <taxon>Eurotiales</taxon>
        <taxon>Aspergillaceae</taxon>
        <taxon>Penicillium</taxon>
    </lineage>
</organism>
<evidence type="ECO:0008006" key="3">
    <source>
        <dbReference type="Google" id="ProtNLM"/>
    </source>
</evidence>
<gene>
    <name evidence="1" type="ORF">PENARI_c002G03808</name>
</gene>
<keyword evidence="2" id="KW-1185">Reference proteome</keyword>
<dbReference type="RefSeq" id="XP_022492550.1">
    <property type="nucleotide sequence ID" value="XM_022627391.1"/>
</dbReference>
<dbReference type="PANTHER" id="PTHR41677">
    <property type="entry name" value="YALI0B19030P"/>
    <property type="match status" value="1"/>
</dbReference>
<dbReference type="PANTHER" id="PTHR41677:SF1">
    <property type="entry name" value="FE2OG DIOXYGENASE DOMAIN-CONTAINING PROTEIN"/>
    <property type="match status" value="1"/>
</dbReference>
<dbReference type="GeneID" id="34572125"/>
<proteinExistence type="predicted"/>
<protein>
    <recommendedName>
        <fullName evidence="3">Fe2OG dioxygenase domain-containing protein</fullName>
    </recommendedName>
</protein>
<sequence>MNPLKLVKRWSWGSTKGPEEKEETFDPKVHLDYTPPSKKITLEDLLLKQSPTASPIAGTVPFPLLSSEGVRAYRRALFQKDVIDKCASSPFPGTLVLRDAVKQSKFINDFWTHPETMRIVSEAVDVPLEIVMPTEIGHTNIQVEGTTIPEMARNLKVEPSLEKVELSAEDRAYDPLKDASAIIPWHYDSYPYVCVMMLSETEGMIGGETYIKKGDGESQKVEGPQIGHAVMLQGGEVRHLAARAKGVKERISTITSYRSKVPNIYDSSYMTNVRPYADMNTMYPEWTNYRLRKLRDELTHYLDRTEKEQNFTQATEEVQDLINNQIEYLQRTSRQMVDPEYSQRLVKEYGKPAYYDAPRIWQTVRTLPSFEELAFSTDDERKWRPDSGYWMDLQKSMETIRRGKPLQSVLGTGVWDQTKRYYMGDELLRQGLNEVFLDWLGCTGLWEVYGKL</sequence>
<dbReference type="AlphaFoldDB" id="A0A1F5LVD4"/>
<dbReference type="EMBL" id="LXJU01000002">
    <property type="protein sequence ID" value="OGE57123.1"/>
    <property type="molecule type" value="Genomic_DNA"/>
</dbReference>
<dbReference type="Proteomes" id="UP000177622">
    <property type="component" value="Unassembled WGS sequence"/>
</dbReference>
<dbReference type="STRING" id="1835702.A0A1F5LVD4"/>
<accession>A0A1F5LVD4</accession>
<comment type="caution">
    <text evidence="1">The sequence shown here is derived from an EMBL/GenBank/DDBJ whole genome shotgun (WGS) entry which is preliminary data.</text>
</comment>
<dbReference type="OrthoDB" id="10256055at2759"/>